<reference evidence="5" key="1">
    <citation type="submission" date="2020-11" db="EMBL/GenBank/DDBJ databases">
        <authorList>
            <person name="Tran Van P."/>
        </authorList>
    </citation>
    <scope>NUCLEOTIDE SEQUENCE</scope>
</reference>
<organism evidence="5">
    <name type="scientific">Darwinula stevensoni</name>
    <dbReference type="NCBI Taxonomy" id="69355"/>
    <lineage>
        <taxon>Eukaryota</taxon>
        <taxon>Metazoa</taxon>
        <taxon>Ecdysozoa</taxon>
        <taxon>Arthropoda</taxon>
        <taxon>Crustacea</taxon>
        <taxon>Oligostraca</taxon>
        <taxon>Ostracoda</taxon>
        <taxon>Podocopa</taxon>
        <taxon>Podocopida</taxon>
        <taxon>Darwinulocopina</taxon>
        <taxon>Darwinuloidea</taxon>
        <taxon>Darwinulidae</taxon>
        <taxon>Darwinula</taxon>
    </lineage>
</organism>
<evidence type="ECO:0000256" key="2">
    <source>
        <dbReference type="ARBA" id="ARBA00022722"/>
    </source>
</evidence>
<dbReference type="EMBL" id="CAJPEV010005925">
    <property type="protein sequence ID" value="CAG0903665.1"/>
    <property type="molecule type" value="Genomic_DNA"/>
</dbReference>
<accession>A0A7R9AFV6</accession>
<evidence type="ECO:0000256" key="1">
    <source>
        <dbReference type="ARBA" id="ARBA00007359"/>
    </source>
</evidence>
<evidence type="ECO:0000313" key="6">
    <source>
        <dbReference type="Proteomes" id="UP000677054"/>
    </source>
</evidence>
<dbReference type="Proteomes" id="UP000677054">
    <property type="component" value="Unassembled WGS sequence"/>
</dbReference>
<sequence length="296" mass="32263">MVNMQSFRGVLTMLALGAACAAFDLKLATFNIKQLGDAKLDKPDVVEILLQILDDYDLVSIQELTDADGSCVPRLLDLLNEASGKDYTNLTSPRLGSSDTKEQYLILYRPSVVQVKNSLLYDDVGDDFEREPESWMTPSVLPLPPSIPALPPSVLALPPSIPALPPSVLALPPSIPALPPSVLALPPSILALSLITMSIASHHVAGGYVFTIGSIHTRPTAAVPELDHFALATDWVTDTSGVQEFILLGDFNADCDYVKESDWPNISLWTRQEFEWLVDHDEDTTANGNTFCAYDR</sequence>
<dbReference type="Pfam" id="PF03372">
    <property type="entry name" value="Exo_endo_phos"/>
    <property type="match status" value="1"/>
</dbReference>
<evidence type="ECO:0000259" key="4">
    <source>
        <dbReference type="Pfam" id="PF03372"/>
    </source>
</evidence>
<dbReference type="SMART" id="SM00476">
    <property type="entry name" value="DNaseIc"/>
    <property type="match status" value="1"/>
</dbReference>
<dbReference type="SUPFAM" id="SSF56219">
    <property type="entry name" value="DNase I-like"/>
    <property type="match status" value="1"/>
</dbReference>
<protein>
    <recommendedName>
        <fullName evidence="4">Endonuclease/exonuclease/phosphatase domain-containing protein</fullName>
    </recommendedName>
</protein>
<evidence type="ECO:0000256" key="3">
    <source>
        <dbReference type="ARBA" id="ARBA00022801"/>
    </source>
</evidence>
<dbReference type="GO" id="GO:0005634">
    <property type="term" value="C:nucleus"/>
    <property type="evidence" value="ECO:0007669"/>
    <property type="project" value="TreeGrafter"/>
</dbReference>
<name>A0A7R9AFV6_9CRUS</name>
<feature type="domain" description="Endonuclease/exonuclease/phosphatase" evidence="4">
    <location>
        <begin position="28"/>
        <end position="279"/>
    </location>
</feature>
<dbReference type="InterPro" id="IPR036691">
    <property type="entry name" value="Endo/exonu/phosph_ase_sf"/>
</dbReference>
<comment type="similarity">
    <text evidence="1">Belongs to the DNase I family.</text>
</comment>
<dbReference type="PANTHER" id="PTHR11371">
    <property type="entry name" value="DEOXYRIBONUCLEASE"/>
    <property type="match status" value="1"/>
</dbReference>
<dbReference type="PRINTS" id="PR00130">
    <property type="entry name" value="DNASEI"/>
</dbReference>
<dbReference type="AlphaFoldDB" id="A0A7R9AFV6"/>
<dbReference type="InterPro" id="IPR005135">
    <property type="entry name" value="Endo/exonuclease/phosphatase"/>
</dbReference>
<dbReference type="GO" id="GO:0006308">
    <property type="term" value="P:DNA catabolic process"/>
    <property type="evidence" value="ECO:0007669"/>
    <property type="project" value="InterPro"/>
</dbReference>
<dbReference type="InterPro" id="IPR016202">
    <property type="entry name" value="DNase_I"/>
</dbReference>
<dbReference type="OrthoDB" id="6410211at2759"/>
<dbReference type="PANTHER" id="PTHR11371:SF31">
    <property type="entry name" value="EXTRACELLULAR NUCLEASE"/>
    <property type="match status" value="1"/>
</dbReference>
<dbReference type="EMBL" id="LR905442">
    <property type="protein sequence ID" value="CAD7253484.1"/>
    <property type="molecule type" value="Genomic_DNA"/>
</dbReference>
<keyword evidence="2" id="KW-0540">Nuclease</keyword>
<proteinExistence type="inferred from homology"/>
<keyword evidence="3" id="KW-0378">Hydrolase</keyword>
<dbReference type="GO" id="GO:0004530">
    <property type="term" value="F:deoxyribonuclease I activity"/>
    <property type="evidence" value="ECO:0007669"/>
    <property type="project" value="TreeGrafter"/>
</dbReference>
<gene>
    <name evidence="5" type="ORF">DSTB1V02_LOCUS13233</name>
</gene>
<dbReference type="Gene3D" id="3.60.10.10">
    <property type="entry name" value="Endonuclease/exonuclease/phosphatase"/>
    <property type="match status" value="1"/>
</dbReference>
<dbReference type="GO" id="GO:0003677">
    <property type="term" value="F:DNA binding"/>
    <property type="evidence" value="ECO:0007669"/>
    <property type="project" value="TreeGrafter"/>
</dbReference>
<evidence type="ECO:0000313" key="5">
    <source>
        <dbReference type="EMBL" id="CAD7253484.1"/>
    </source>
</evidence>
<keyword evidence="6" id="KW-1185">Reference proteome</keyword>